<keyword evidence="1" id="KW-0533">Nickel</keyword>
<evidence type="ECO:0000313" key="4">
    <source>
        <dbReference type="Proteomes" id="UP000824225"/>
    </source>
</evidence>
<protein>
    <submittedName>
        <fullName evidence="3">LarC family nickel insertion protein</fullName>
    </submittedName>
</protein>
<evidence type="ECO:0000313" key="3">
    <source>
        <dbReference type="EMBL" id="HJA09135.1"/>
    </source>
</evidence>
<dbReference type="EMBL" id="DXAN01000026">
    <property type="protein sequence ID" value="HJA09135.1"/>
    <property type="molecule type" value="Genomic_DNA"/>
</dbReference>
<accession>A0A9D2KLD9</accession>
<evidence type="ECO:0000256" key="1">
    <source>
        <dbReference type="ARBA" id="ARBA00022596"/>
    </source>
</evidence>
<dbReference type="Pfam" id="PF01969">
    <property type="entry name" value="Ni_insertion"/>
    <property type="match status" value="1"/>
</dbReference>
<dbReference type="InterPro" id="IPR002822">
    <property type="entry name" value="Ni_insertion"/>
</dbReference>
<reference evidence="3" key="1">
    <citation type="journal article" date="2021" name="PeerJ">
        <title>Extensive microbial diversity within the chicken gut microbiome revealed by metagenomics and culture.</title>
        <authorList>
            <person name="Gilroy R."/>
            <person name="Ravi A."/>
            <person name="Getino M."/>
            <person name="Pursley I."/>
            <person name="Horton D.L."/>
            <person name="Alikhan N.F."/>
            <person name="Baker D."/>
            <person name="Gharbi K."/>
            <person name="Hall N."/>
            <person name="Watson M."/>
            <person name="Adriaenssens E.M."/>
            <person name="Foster-Nyarko E."/>
            <person name="Jarju S."/>
            <person name="Secka A."/>
            <person name="Antonio M."/>
            <person name="Oren A."/>
            <person name="Chaudhuri R.R."/>
            <person name="La Ragione R."/>
            <person name="Hildebrand F."/>
            <person name="Pallen M.J."/>
        </authorList>
    </citation>
    <scope>NUCLEOTIDE SEQUENCE</scope>
    <source>
        <strain evidence="3">CHK186-16707</strain>
    </source>
</reference>
<sequence length="281" mass="29651">MSDAQEQRATEESVHDRRSAAGRGRGRSSGAWPEGPFGGSVLTVRAHSGLSGDIFLAGLLRMTETDEEALNSLLASILPELSGSVRLVRREVNHVGGWHAEVTLPHQHEHRTLADIAALIAASGLSESAKRLSTAAFTLLAGAEAAVHGKKPEEVHFHEVGALDSILDICASCELFARLAPARFVVSPLPLADGAVTCAHGVLPVPAPAVLELLEGVPVRPFGGQGETVTPTGLALVRTLGAEFGPWPAMRVERRALVYGTRTFVDAPNGAMFAWGEADRD</sequence>
<evidence type="ECO:0000256" key="2">
    <source>
        <dbReference type="SAM" id="MobiDB-lite"/>
    </source>
</evidence>
<feature type="compositionally biased region" description="Basic and acidic residues" evidence="2">
    <location>
        <begin position="1"/>
        <end position="19"/>
    </location>
</feature>
<dbReference type="PANTHER" id="PTHR36566:SF1">
    <property type="entry name" value="PYRIDINIUM-3,5-BISTHIOCARBOXYLIC ACID MONONUCLEOTIDE NICKEL INSERTION PROTEIN"/>
    <property type="match status" value="1"/>
</dbReference>
<dbReference type="Proteomes" id="UP000824225">
    <property type="component" value="Unassembled WGS sequence"/>
</dbReference>
<feature type="region of interest" description="Disordered" evidence="2">
    <location>
        <begin position="1"/>
        <end position="34"/>
    </location>
</feature>
<name>A0A9D2KLD9_9BACT</name>
<reference evidence="3" key="2">
    <citation type="submission" date="2021-04" db="EMBL/GenBank/DDBJ databases">
        <authorList>
            <person name="Gilroy R."/>
        </authorList>
    </citation>
    <scope>NUCLEOTIDE SEQUENCE</scope>
    <source>
        <strain evidence="3">CHK186-16707</strain>
    </source>
</reference>
<gene>
    <name evidence="3" type="ORF">H9962_08110</name>
</gene>
<comment type="caution">
    <text evidence="3">The sequence shown here is derived from an EMBL/GenBank/DDBJ whole genome shotgun (WGS) entry which is preliminary data.</text>
</comment>
<organism evidence="3 4">
    <name type="scientific">Candidatus Mailhella merdigallinarum</name>
    <dbReference type="NCBI Taxonomy" id="2838658"/>
    <lineage>
        <taxon>Bacteria</taxon>
        <taxon>Pseudomonadati</taxon>
        <taxon>Thermodesulfobacteriota</taxon>
        <taxon>Desulfovibrionia</taxon>
        <taxon>Desulfovibrionales</taxon>
        <taxon>Desulfovibrionaceae</taxon>
        <taxon>Mailhella</taxon>
    </lineage>
</organism>
<dbReference type="PANTHER" id="PTHR36566">
    <property type="entry name" value="NICKEL INSERTION PROTEIN-RELATED"/>
    <property type="match status" value="1"/>
</dbReference>
<proteinExistence type="predicted"/>
<dbReference type="AlphaFoldDB" id="A0A9D2KLD9"/>